<keyword evidence="1" id="KW-0805">Transcription regulation</keyword>
<dbReference type="InterPro" id="IPR036271">
    <property type="entry name" value="Tet_transcr_reg_TetR-rel_C_sf"/>
</dbReference>
<dbReference type="Gene3D" id="1.10.357.10">
    <property type="entry name" value="Tetracycline Repressor, domain 2"/>
    <property type="match status" value="1"/>
</dbReference>
<evidence type="ECO:0000313" key="7">
    <source>
        <dbReference type="Proteomes" id="UP000071778"/>
    </source>
</evidence>
<keyword evidence="7" id="KW-1185">Reference proteome</keyword>
<dbReference type="Pfam" id="PF16925">
    <property type="entry name" value="TetR_C_13"/>
    <property type="match status" value="1"/>
</dbReference>
<dbReference type="PATRIC" id="fig|279058.18.peg.2874"/>
<dbReference type="PANTHER" id="PTHR47506">
    <property type="entry name" value="TRANSCRIPTIONAL REGULATORY PROTEIN"/>
    <property type="match status" value="1"/>
</dbReference>
<accession>A0A127QLG2</accession>
<evidence type="ECO:0000259" key="5">
    <source>
        <dbReference type="PROSITE" id="PS50977"/>
    </source>
</evidence>
<proteinExistence type="predicted"/>
<dbReference type="PRINTS" id="PR00455">
    <property type="entry name" value="HTHTETR"/>
</dbReference>
<evidence type="ECO:0000256" key="1">
    <source>
        <dbReference type="ARBA" id="ARBA00023015"/>
    </source>
</evidence>
<dbReference type="SUPFAM" id="SSF48498">
    <property type="entry name" value="Tetracyclin repressor-like, C-terminal domain"/>
    <property type="match status" value="1"/>
</dbReference>
<protein>
    <submittedName>
        <fullName evidence="6">Bacterial regulatory s, tetR family protein</fullName>
    </submittedName>
</protein>
<dbReference type="Pfam" id="PF00440">
    <property type="entry name" value="TetR_N"/>
    <property type="match status" value="1"/>
</dbReference>
<name>A0A127QLG2_9BURK</name>
<organism evidence="6 7">
    <name type="scientific">Collimonas arenae</name>
    <dbReference type="NCBI Taxonomy" id="279058"/>
    <lineage>
        <taxon>Bacteria</taxon>
        <taxon>Pseudomonadati</taxon>
        <taxon>Pseudomonadota</taxon>
        <taxon>Betaproteobacteria</taxon>
        <taxon>Burkholderiales</taxon>
        <taxon>Oxalobacteraceae</taxon>
        <taxon>Collimonas</taxon>
    </lineage>
</organism>
<dbReference type="PROSITE" id="PS50977">
    <property type="entry name" value="HTH_TETR_2"/>
    <property type="match status" value="1"/>
</dbReference>
<evidence type="ECO:0000313" key="6">
    <source>
        <dbReference type="EMBL" id="AMP10645.1"/>
    </source>
</evidence>
<keyword evidence="2 4" id="KW-0238">DNA-binding</keyword>
<dbReference type="GO" id="GO:0003677">
    <property type="term" value="F:DNA binding"/>
    <property type="evidence" value="ECO:0007669"/>
    <property type="project" value="UniProtKB-UniRule"/>
</dbReference>
<feature type="DNA-binding region" description="H-T-H motif" evidence="4">
    <location>
        <begin position="33"/>
        <end position="52"/>
    </location>
</feature>
<evidence type="ECO:0000256" key="2">
    <source>
        <dbReference type="ARBA" id="ARBA00023125"/>
    </source>
</evidence>
<evidence type="ECO:0000256" key="4">
    <source>
        <dbReference type="PROSITE-ProRule" id="PRU00335"/>
    </source>
</evidence>
<dbReference type="InterPro" id="IPR009057">
    <property type="entry name" value="Homeodomain-like_sf"/>
</dbReference>
<dbReference type="InterPro" id="IPR001647">
    <property type="entry name" value="HTH_TetR"/>
</dbReference>
<dbReference type="SUPFAM" id="SSF46689">
    <property type="entry name" value="Homeodomain-like"/>
    <property type="match status" value="1"/>
</dbReference>
<keyword evidence="3" id="KW-0804">Transcription</keyword>
<dbReference type="Proteomes" id="UP000071778">
    <property type="component" value="Chromosome"/>
</dbReference>
<reference evidence="6 7" key="1">
    <citation type="submission" date="2015-11" db="EMBL/GenBank/DDBJ databases">
        <title>Exploring the genomic traits of fungus-feeding bacterial genus Collimonas.</title>
        <authorList>
            <person name="Song C."/>
            <person name="Schmidt R."/>
            <person name="de Jager V."/>
            <person name="Krzyzanowska D."/>
            <person name="Jongedijk E."/>
            <person name="Cankar K."/>
            <person name="Beekwilder J."/>
            <person name="van Veen A."/>
            <person name="de Boer W."/>
            <person name="van Veen J.A."/>
            <person name="Garbeva P."/>
        </authorList>
    </citation>
    <scope>NUCLEOTIDE SEQUENCE [LARGE SCALE GENOMIC DNA]</scope>
    <source>
        <strain evidence="6 7">Ter282</strain>
    </source>
</reference>
<sequence length="207" mass="23230">MIDIMRTNYHTTKRHILDAGQKIIAVKGFSGVGLSEILSAAAIPKGSFYHYFGSKEQYGRALMEQYVEDYLQALEQLLQHADHSDQRVHDSARERLLRYWSNWRETQAGAEAMDKCLVVKLSAEVADLSDDMRLVLCEGTQQVMARLADCIEEGIGDGSLKPELEPQKTAQMLYQLWLGASLLAKLQRDSSPLDNAMETTLDVLALP</sequence>
<dbReference type="AlphaFoldDB" id="A0A127QLG2"/>
<evidence type="ECO:0000256" key="3">
    <source>
        <dbReference type="ARBA" id="ARBA00023163"/>
    </source>
</evidence>
<dbReference type="PANTHER" id="PTHR47506:SF6">
    <property type="entry name" value="HTH-TYPE TRANSCRIPTIONAL REPRESSOR NEMR"/>
    <property type="match status" value="1"/>
</dbReference>
<feature type="domain" description="HTH tetR-type" evidence="5">
    <location>
        <begin position="10"/>
        <end position="70"/>
    </location>
</feature>
<gene>
    <name evidence="6" type="ORF">CAter282_2921</name>
</gene>
<dbReference type="InterPro" id="IPR011075">
    <property type="entry name" value="TetR_C"/>
</dbReference>
<dbReference type="EMBL" id="CP013235">
    <property type="protein sequence ID" value="AMP10645.1"/>
    <property type="molecule type" value="Genomic_DNA"/>
</dbReference>